<protein>
    <submittedName>
        <fullName evidence="1">Uncharacterized protein</fullName>
    </submittedName>
</protein>
<evidence type="ECO:0000313" key="2">
    <source>
        <dbReference type="Proteomes" id="UP001497535"/>
    </source>
</evidence>
<comment type="caution">
    <text evidence="1">The sequence shown here is derived from an EMBL/GenBank/DDBJ whole genome shotgun (WGS) entry which is preliminary data.</text>
</comment>
<organism evidence="1 2">
    <name type="scientific">Meloidogyne enterolobii</name>
    <name type="common">Root-knot nematode worm</name>
    <name type="synonym">Meloidogyne mayaguensis</name>
    <dbReference type="NCBI Taxonomy" id="390850"/>
    <lineage>
        <taxon>Eukaryota</taxon>
        <taxon>Metazoa</taxon>
        <taxon>Ecdysozoa</taxon>
        <taxon>Nematoda</taxon>
        <taxon>Chromadorea</taxon>
        <taxon>Rhabditida</taxon>
        <taxon>Tylenchina</taxon>
        <taxon>Tylenchomorpha</taxon>
        <taxon>Tylenchoidea</taxon>
        <taxon>Meloidogynidae</taxon>
        <taxon>Meloidogyninae</taxon>
        <taxon>Meloidogyne</taxon>
    </lineage>
</organism>
<dbReference type="Proteomes" id="UP001497535">
    <property type="component" value="Unassembled WGS sequence"/>
</dbReference>
<gene>
    <name evidence="1" type="ORF">MENTE1834_LOCUS4928</name>
</gene>
<name>A0ACB0XXV5_MELEN</name>
<dbReference type="EMBL" id="CAVMJV010000004">
    <property type="protein sequence ID" value="CAK5022518.1"/>
    <property type="molecule type" value="Genomic_DNA"/>
</dbReference>
<sequence>MGVAIPLGTSAANAIKNVISPSMVDLTIVLIPFLGLGFLIFLFSFSGLPDDDCFQLSTSINSRSFVRSSIFSSFTGAFGCFPIVPGCSLRQFKNS</sequence>
<evidence type="ECO:0000313" key="1">
    <source>
        <dbReference type="EMBL" id="CAK5022518.1"/>
    </source>
</evidence>
<accession>A0ACB0XXV5</accession>
<reference evidence="1" key="1">
    <citation type="submission" date="2023-11" db="EMBL/GenBank/DDBJ databases">
        <authorList>
            <person name="Poullet M."/>
        </authorList>
    </citation>
    <scope>NUCLEOTIDE SEQUENCE</scope>
    <source>
        <strain evidence="1">E1834</strain>
    </source>
</reference>
<proteinExistence type="predicted"/>
<keyword evidence="2" id="KW-1185">Reference proteome</keyword>